<feature type="domain" description="Proliferating cell nuclear antigen PCNA N-terminal" evidence="9">
    <location>
        <begin position="1"/>
        <end position="123"/>
    </location>
</feature>
<evidence type="ECO:0000256" key="1">
    <source>
        <dbReference type="ARBA" id="ARBA00004123"/>
    </source>
</evidence>
<name>A0A316YIN3_9BASI</name>
<dbReference type="STRING" id="215250.A0A316YIN3"/>
<dbReference type="CDD" id="cd00577">
    <property type="entry name" value="PCNA"/>
    <property type="match status" value="1"/>
</dbReference>
<dbReference type="AlphaFoldDB" id="A0A316YIN3"/>
<dbReference type="GO" id="GO:0030337">
    <property type="term" value="F:DNA polymerase processivity factor activity"/>
    <property type="evidence" value="ECO:0007669"/>
    <property type="project" value="InterPro"/>
</dbReference>
<dbReference type="GO" id="GO:0006298">
    <property type="term" value="P:mismatch repair"/>
    <property type="evidence" value="ECO:0007669"/>
    <property type="project" value="TreeGrafter"/>
</dbReference>
<keyword evidence="3 7" id="KW-0235">DNA replication</keyword>
<evidence type="ECO:0000313" key="12">
    <source>
        <dbReference type="Proteomes" id="UP000245768"/>
    </source>
</evidence>
<comment type="function">
    <text evidence="6">This protein is an auxiliary protein of DNA polymerase delta and is involved in the control of eukaryotic DNA replication by increasing the polymerase's processivity during elongation of the leading strand.</text>
</comment>
<feature type="domain" description="Proliferating cell nuclear antigen PCNA C-terminal" evidence="10">
    <location>
        <begin position="227"/>
        <end position="285"/>
    </location>
</feature>
<feature type="region of interest" description="Disordered" evidence="8">
    <location>
        <begin position="186"/>
        <end position="225"/>
    </location>
</feature>
<dbReference type="GO" id="GO:0006275">
    <property type="term" value="P:regulation of DNA replication"/>
    <property type="evidence" value="ECO:0007669"/>
    <property type="project" value="InterPro"/>
</dbReference>
<dbReference type="FunFam" id="3.70.10.10:FF:000001">
    <property type="entry name" value="Proliferating cell nuclear antigen"/>
    <property type="match status" value="1"/>
</dbReference>
<evidence type="ECO:0000259" key="9">
    <source>
        <dbReference type="Pfam" id="PF00705"/>
    </source>
</evidence>
<dbReference type="InterPro" id="IPR046938">
    <property type="entry name" value="DNA_clamp_sf"/>
</dbReference>
<keyword evidence="12" id="KW-1185">Reference proteome</keyword>
<evidence type="ECO:0000256" key="8">
    <source>
        <dbReference type="SAM" id="MobiDB-lite"/>
    </source>
</evidence>
<feature type="domain" description="Proliferating cell nuclear antigen PCNA C-terminal" evidence="10">
    <location>
        <begin position="127"/>
        <end position="186"/>
    </location>
</feature>
<dbReference type="InterPro" id="IPR022648">
    <property type="entry name" value="Pr_cel_nuc_antig_N"/>
</dbReference>
<gene>
    <name evidence="11" type="ORF">FA10DRAFT_268680</name>
</gene>
<dbReference type="Pfam" id="PF02747">
    <property type="entry name" value="PCNA_C"/>
    <property type="match status" value="2"/>
</dbReference>
<comment type="similarity">
    <text evidence="2 7">Belongs to the PCNA family.</text>
</comment>
<dbReference type="InterPro" id="IPR000730">
    <property type="entry name" value="Pr_cel_nuc_antig"/>
</dbReference>
<evidence type="ECO:0000256" key="5">
    <source>
        <dbReference type="ARBA" id="ARBA00023242"/>
    </source>
</evidence>
<evidence type="ECO:0000256" key="3">
    <source>
        <dbReference type="ARBA" id="ARBA00022705"/>
    </source>
</evidence>
<dbReference type="PANTHER" id="PTHR11352">
    <property type="entry name" value="PROLIFERATING CELL NUCLEAR ANTIGEN"/>
    <property type="match status" value="1"/>
</dbReference>
<dbReference type="SUPFAM" id="SSF55979">
    <property type="entry name" value="DNA clamp"/>
    <property type="match status" value="2"/>
</dbReference>
<evidence type="ECO:0000256" key="6">
    <source>
        <dbReference type="RuleBase" id="RU000641"/>
    </source>
</evidence>
<keyword evidence="5 6" id="KW-0539">Nucleus</keyword>
<dbReference type="Gene3D" id="3.70.10.10">
    <property type="match status" value="1"/>
</dbReference>
<evidence type="ECO:0000313" key="11">
    <source>
        <dbReference type="EMBL" id="PWN88488.1"/>
    </source>
</evidence>
<dbReference type="InParanoid" id="A0A316YIN3"/>
<dbReference type="PRINTS" id="PR00339">
    <property type="entry name" value="PCNACYCLIN"/>
</dbReference>
<dbReference type="RefSeq" id="XP_025375686.1">
    <property type="nucleotide sequence ID" value="XM_025522425.1"/>
</dbReference>
<dbReference type="EMBL" id="KZ819638">
    <property type="protein sequence ID" value="PWN88488.1"/>
    <property type="molecule type" value="Genomic_DNA"/>
</dbReference>
<dbReference type="GeneID" id="37044341"/>
<dbReference type="Pfam" id="PF00705">
    <property type="entry name" value="PCNA_N"/>
    <property type="match status" value="1"/>
</dbReference>
<dbReference type="OrthoDB" id="534348at2759"/>
<dbReference type="InterPro" id="IPR022649">
    <property type="entry name" value="Pr_cel_nuc_antig_C"/>
</dbReference>
<dbReference type="GO" id="GO:0043626">
    <property type="term" value="C:PCNA complex"/>
    <property type="evidence" value="ECO:0007669"/>
    <property type="project" value="TreeGrafter"/>
</dbReference>
<reference evidence="11 12" key="1">
    <citation type="journal article" date="2018" name="Mol. Biol. Evol.">
        <title>Broad Genomic Sampling Reveals a Smut Pathogenic Ancestry of the Fungal Clade Ustilaginomycotina.</title>
        <authorList>
            <person name="Kijpornyongpan T."/>
            <person name="Mondo S.J."/>
            <person name="Barry K."/>
            <person name="Sandor L."/>
            <person name="Lee J."/>
            <person name="Lipzen A."/>
            <person name="Pangilinan J."/>
            <person name="LaButti K."/>
            <person name="Hainaut M."/>
            <person name="Henrissat B."/>
            <person name="Grigoriev I.V."/>
            <person name="Spatafora J.W."/>
            <person name="Aime M.C."/>
        </authorList>
    </citation>
    <scope>NUCLEOTIDE SEQUENCE [LARGE SCALE GENOMIC DNA]</scope>
    <source>
        <strain evidence="11 12">MCA 4198</strain>
    </source>
</reference>
<evidence type="ECO:0000259" key="10">
    <source>
        <dbReference type="Pfam" id="PF02747"/>
    </source>
</evidence>
<organism evidence="11 12">
    <name type="scientific">Acaromyces ingoldii</name>
    <dbReference type="NCBI Taxonomy" id="215250"/>
    <lineage>
        <taxon>Eukaryota</taxon>
        <taxon>Fungi</taxon>
        <taxon>Dikarya</taxon>
        <taxon>Basidiomycota</taxon>
        <taxon>Ustilaginomycotina</taxon>
        <taxon>Exobasidiomycetes</taxon>
        <taxon>Exobasidiales</taxon>
        <taxon>Cryptobasidiaceae</taxon>
        <taxon>Acaromyces</taxon>
    </lineage>
</organism>
<dbReference type="Proteomes" id="UP000245768">
    <property type="component" value="Unassembled WGS sequence"/>
</dbReference>
<keyword evidence="4 7" id="KW-0238">DNA-binding</keyword>
<dbReference type="FunCoup" id="A0A316YIN3">
    <property type="interactions" value="617"/>
</dbReference>
<dbReference type="GO" id="GO:0006272">
    <property type="term" value="P:leading strand elongation"/>
    <property type="evidence" value="ECO:0007669"/>
    <property type="project" value="TreeGrafter"/>
</dbReference>
<evidence type="ECO:0000256" key="4">
    <source>
        <dbReference type="ARBA" id="ARBA00023125"/>
    </source>
</evidence>
<dbReference type="HAMAP" id="MF_00317">
    <property type="entry name" value="DNApol_clamp_arch"/>
    <property type="match status" value="1"/>
</dbReference>
<evidence type="ECO:0000256" key="7">
    <source>
        <dbReference type="RuleBase" id="RU003671"/>
    </source>
</evidence>
<accession>A0A316YIN3</accession>
<proteinExistence type="inferred from homology"/>
<dbReference type="GO" id="GO:0003677">
    <property type="term" value="F:DNA binding"/>
    <property type="evidence" value="ECO:0007669"/>
    <property type="project" value="UniProtKB-KW"/>
</dbReference>
<comment type="subcellular location">
    <subcellularLocation>
        <location evidence="1 6">Nucleus</location>
    </subcellularLocation>
</comment>
<dbReference type="PROSITE" id="PS00293">
    <property type="entry name" value="PCNA_2"/>
    <property type="match status" value="1"/>
</dbReference>
<dbReference type="NCBIfam" id="TIGR00590">
    <property type="entry name" value="pcna"/>
    <property type="match status" value="1"/>
</dbReference>
<dbReference type="PANTHER" id="PTHR11352:SF0">
    <property type="entry name" value="PROLIFERATING CELL NUCLEAR ANTIGEN"/>
    <property type="match status" value="1"/>
</dbReference>
<sequence>MLEARLSQAAVLKKVLDAVRELVTDANFDCSEEGIRMQAMDNSHVALSSVELRCEGFDPYRCDRPMSIGISLSALNKIIKTAGNEDVLTIKKDDDGDSLGLVFEGSKTDRVAEYDMKLMDIDSEHLGIPDTQYDAVVRMSSAEFARITRDLGNVGESVKIDVTKEGVNFSSDGEIGNAKLTLKQGSGSAAAVDDDDDDDEDEEDKKAKKKRKTASGSAAGGEDTVPVRIQLQQSVSLTFSLKYLTNFAKAAPLCKEVALHMSNEVPLLCEFAFENGHVRFYLAPKLSEDDE</sequence>
<dbReference type="InterPro" id="IPR022659">
    <property type="entry name" value="Pr_cel_nuc_antig_CS"/>
</dbReference>
<feature type="compositionally biased region" description="Acidic residues" evidence="8">
    <location>
        <begin position="192"/>
        <end position="203"/>
    </location>
</feature>
<evidence type="ECO:0000256" key="2">
    <source>
        <dbReference type="ARBA" id="ARBA00010462"/>
    </source>
</evidence>
<dbReference type="GO" id="GO:0019985">
    <property type="term" value="P:translesion synthesis"/>
    <property type="evidence" value="ECO:0007669"/>
    <property type="project" value="TreeGrafter"/>
</dbReference>
<protein>
    <recommendedName>
        <fullName evidence="6">DNA sliding clamp PCNA</fullName>
    </recommendedName>
</protein>